<keyword evidence="3" id="KW-0413">Isomerase</keyword>
<comment type="subcellular location">
    <subcellularLocation>
        <location evidence="1">Peroxisome</location>
    </subcellularLocation>
</comment>
<keyword evidence="5" id="KW-1185">Reference proteome</keyword>
<dbReference type="EMBL" id="JAZDUA010000534">
    <property type="protein sequence ID" value="KAK7791472.1"/>
    <property type="molecule type" value="Genomic_DNA"/>
</dbReference>
<dbReference type="CDD" id="cd06558">
    <property type="entry name" value="crotonase-like"/>
    <property type="match status" value="1"/>
</dbReference>
<keyword evidence="2" id="KW-0576">Peroxisome</keyword>
<evidence type="ECO:0000313" key="4">
    <source>
        <dbReference type="EMBL" id="KAK7791472.1"/>
    </source>
</evidence>
<proteinExistence type="predicted"/>
<dbReference type="AlphaFoldDB" id="A0AAN9VJD0"/>
<dbReference type="InterPro" id="IPR029045">
    <property type="entry name" value="ClpP/crotonase-like_dom_sf"/>
</dbReference>
<comment type="caution">
    <text evidence="4">The sequence shown here is derived from an EMBL/GenBank/DDBJ whole genome shotgun (WGS) entry which is preliminary data.</text>
</comment>
<dbReference type="InterPro" id="IPR014748">
    <property type="entry name" value="Enoyl-CoA_hydra_C"/>
</dbReference>
<dbReference type="InterPro" id="IPR051053">
    <property type="entry name" value="ECH/Chromodomain_protein"/>
</dbReference>
<dbReference type="Gene3D" id="3.90.226.10">
    <property type="entry name" value="2-enoyl-CoA Hydratase, Chain A, domain 1"/>
    <property type="match status" value="1"/>
</dbReference>
<dbReference type="Pfam" id="PF00378">
    <property type="entry name" value="ECH_1"/>
    <property type="match status" value="1"/>
</dbReference>
<evidence type="ECO:0008006" key="6">
    <source>
        <dbReference type="Google" id="ProtNLM"/>
    </source>
</evidence>
<evidence type="ECO:0000256" key="2">
    <source>
        <dbReference type="ARBA" id="ARBA00023140"/>
    </source>
</evidence>
<name>A0AAN9VJD0_9ORTH</name>
<dbReference type="Proteomes" id="UP001378592">
    <property type="component" value="Unassembled WGS sequence"/>
</dbReference>
<dbReference type="Gene3D" id="1.10.12.10">
    <property type="entry name" value="Lyase 2-enoyl-coa Hydratase, Chain A, domain 2"/>
    <property type="match status" value="1"/>
</dbReference>
<dbReference type="PANTHER" id="PTHR43684">
    <property type="match status" value="1"/>
</dbReference>
<reference evidence="4 5" key="1">
    <citation type="submission" date="2024-03" db="EMBL/GenBank/DDBJ databases">
        <title>The genome assembly and annotation of the cricket Gryllus longicercus Weissman &amp; Gray.</title>
        <authorList>
            <person name="Szrajer S."/>
            <person name="Gray D."/>
            <person name="Ylla G."/>
        </authorList>
    </citation>
    <scope>NUCLEOTIDE SEQUENCE [LARGE SCALE GENOMIC DNA]</scope>
    <source>
        <strain evidence="4">DAG 2021-001</strain>
        <tissue evidence="4">Whole body minus gut</tissue>
    </source>
</reference>
<evidence type="ECO:0000256" key="1">
    <source>
        <dbReference type="ARBA" id="ARBA00004275"/>
    </source>
</evidence>
<dbReference type="GO" id="GO:0005777">
    <property type="term" value="C:peroxisome"/>
    <property type="evidence" value="ECO:0007669"/>
    <property type="project" value="UniProtKB-SubCell"/>
</dbReference>
<sequence>MENMALMKTYKHLLISTRSHLRIITLNRPKSKNAINREMYDEIVCALNEAANDDNIVITAITGAGDYYCSGNDLRNFNDAGGDLGETIKKASSNLQKFVQTFFEFPKILAALVNGPAIGIAVTTLGLFDVVYASDRATFSTPFSSLGLTVEGCASYTFPRIMGPGKASEILYFNKKFTAQEAKECRLVTEVIPHDKLDRVLPELEKLSNLPANSLLYSKALVRNQEKENLQKAVEAECKRLEERWQSEDCLNAVIAFMSRKNKL</sequence>
<evidence type="ECO:0000256" key="3">
    <source>
        <dbReference type="ARBA" id="ARBA00023235"/>
    </source>
</evidence>
<evidence type="ECO:0000313" key="5">
    <source>
        <dbReference type="Proteomes" id="UP001378592"/>
    </source>
</evidence>
<dbReference type="GO" id="GO:0004165">
    <property type="term" value="F:delta(3)-delta(2)-enoyl-CoA isomerase activity"/>
    <property type="evidence" value="ECO:0007669"/>
    <property type="project" value="UniProtKB-ARBA"/>
</dbReference>
<protein>
    <recommendedName>
        <fullName evidence="6">Enoyl-CoA delta isomerase 2, mitochondrial</fullName>
    </recommendedName>
</protein>
<accession>A0AAN9VJD0</accession>
<dbReference type="PANTHER" id="PTHR43684:SF1">
    <property type="entry name" value="ENOYL-COA DELTA ISOMERASE 2"/>
    <property type="match status" value="1"/>
</dbReference>
<dbReference type="FunFam" id="3.90.226.10:FF:000084">
    <property type="entry name" value="Enoyl-CoA delta isomerase 2, mitochondrial"/>
    <property type="match status" value="1"/>
</dbReference>
<dbReference type="InterPro" id="IPR001753">
    <property type="entry name" value="Enoyl-CoA_hydra/iso"/>
</dbReference>
<organism evidence="4 5">
    <name type="scientific">Gryllus longicercus</name>
    <dbReference type="NCBI Taxonomy" id="2509291"/>
    <lineage>
        <taxon>Eukaryota</taxon>
        <taxon>Metazoa</taxon>
        <taxon>Ecdysozoa</taxon>
        <taxon>Arthropoda</taxon>
        <taxon>Hexapoda</taxon>
        <taxon>Insecta</taxon>
        <taxon>Pterygota</taxon>
        <taxon>Neoptera</taxon>
        <taxon>Polyneoptera</taxon>
        <taxon>Orthoptera</taxon>
        <taxon>Ensifera</taxon>
        <taxon>Gryllidea</taxon>
        <taxon>Grylloidea</taxon>
        <taxon>Gryllidae</taxon>
        <taxon>Gryllinae</taxon>
        <taxon>Gryllus</taxon>
    </lineage>
</organism>
<dbReference type="SUPFAM" id="SSF52096">
    <property type="entry name" value="ClpP/crotonase"/>
    <property type="match status" value="1"/>
</dbReference>
<gene>
    <name evidence="4" type="ORF">R5R35_002391</name>
</gene>